<dbReference type="EC" id="2.3.2.26" evidence="3"/>
<dbReference type="Gene3D" id="1.25.10.10">
    <property type="entry name" value="Leucine-rich Repeat Variant"/>
    <property type="match status" value="1"/>
</dbReference>
<dbReference type="VEuPathDB" id="FungiDB:sscle_04g032930"/>
<dbReference type="SUPFAM" id="SSF48371">
    <property type="entry name" value="ARM repeat"/>
    <property type="match status" value="1"/>
</dbReference>
<evidence type="ECO:0000256" key="3">
    <source>
        <dbReference type="ARBA" id="ARBA00012485"/>
    </source>
</evidence>
<dbReference type="InterPro" id="IPR016024">
    <property type="entry name" value="ARM-type_fold"/>
</dbReference>
<dbReference type="SUPFAM" id="SSF56204">
    <property type="entry name" value="Hect, E3 ligase catalytic domain"/>
    <property type="match status" value="1"/>
</dbReference>
<accession>A0A1D9Q1V1</accession>
<dbReference type="Pfam" id="PF25579">
    <property type="entry name" value="TPR_TRIP12_N"/>
    <property type="match status" value="1"/>
</dbReference>
<dbReference type="Proteomes" id="UP000177798">
    <property type="component" value="Chromosome 4"/>
</dbReference>
<feature type="region of interest" description="Disordered" evidence="7">
    <location>
        <begin position="1106"/>
        <end position="1172"/>
    </location>
</feature>
<dbReference type="Pfam" id="PF00632">
    <property type="entry name" value="HECT"/>
    <property type="match status" value="1"/>
</dbReference>
<organism evidence="9 10">
    <name type="scientific">Sclerotinia sclerotiorum (strain ATCC 18683 / 1980 / Ss-1)</name>
    <name type="common">White mold</name>
    <name type="synonym">Whetzelinia sclerotiorum</name>
    <dbReference type="NCBI Taxonomy" id="665079"/>
    <lineage>
        <taxon>Eukaryota</taxon>
        <taxon>Fungi</taxon>
        <taxon>Dikarya</taxon>
        <taxon>Ascomycota</taxon>
        <taxon>Pezizomycotina</taxon>
        <taxon>Leotiomycetes</taxon>
        <taxon>Helotiales</taxon>
        <taxon>Sclerotiniaceae</taxon>
        <taxon>Sclerotinia</taxon>
    </lineage>
</organism>
<evidence type="ECO:0000256" key="5">
    <source>
        <dbReference type="ARBA" id="ARBA00022786"/>
    </source>
</evidence>
<feature type="active site" description="Glycyl thioester intermediate" evidence="6">
    <location>
        <position position="1858"/>
    </location>
</feature>
<comment type="similarity">
    <text evidence="2">Belongs to the UPL family. K-HECT subfamily.</text>
</comment>
<evidence type="ECO:0000313" key="9">
    <source>
        <dbReference type="EMBL" id="APA08523.1"/>
    </source>
</evidence>
<dbReference type="InterPro" id="IPR035983">
    <property type="entry name" value="Hect_E3_ubiquitin_ligase"/>
</dbReference>
<keyword evidence="4" id="KW-0808">Transferase</keyword>
<dbReference type="GO" id="GO:0006511">
    <property type="term" value="P:ubiquitin-dependent protein catabolic process"/>
    <property type="evidence" value="ECO:0007669"/>
    <property type="project" value="InterPro"/>
</dbReference>
<feature type="compositionally biased region" description="Polar residues" evidence="7">
    <location>
        <begin position="136"/>
        <end position="156"/>
    </location>
</feature>
<dbReference type="EMBL" id="CP017817">
    <property type="protein sequence ID" value="APA08523.1"/>
    <property type="molecule type" value="Genomic_DNA"/>
</dbReference>
<dbReference type="PROSITE" id="PS50237">
    <property type="entry name" value="HECT"/>
    <property type="match status" value="1"/>
</dbReference>
<dbReference type="InterPro" id="IPR011989">
    <property type="entry name" value="ARM-like"/>
</dbReference>
<keyword evidence="5 6" id="KW-0833">Ubl conjugation pathway</keyword>
<feature type="domain" description="HECT" evidence="8">
    <location>
        <begin position="1537"/>
        <end position="1891"/>
    </location>
</feature>
<evidence type="ECO:0000256" key="6">
    <source>
        <dbReference type="PROSITE-ProRule" id="PRU00104"/>
    </source>
</evidence>
<feature type="compositionally biased region" description="Acidic residues" evidence="7">
    <location>
        <begin position="212"/>
        <end position="239"/>
    </location>
</feature>
<feature type="compositionally biased region" description="Basic and acidic residues" evidence="7">
    <location>
        <begin position="189"/>
        <end position="211"/>
    </location>
</feature>
<feature type="compositionally biased region" description="Low complexity" evidence="7">
    <location>
        <begin position="172"/>
        <end position="182"/>
    </location>
</feature>
<dbReference type="Gene3D" id="3.30.2160.10">
    <property type="entry name" value="Hect, E3 ligase catalytic domain"/>
    <property type="match status" value="1"/>
</dbReference>
<feature type="compositionally biased region" description="Acidic residues" evidence="7">
    <location>
        <begin position="794"/>
        <end position="806"/>
    </location>
</feature>
<evidence type="ECO:0000259" key="8">
    <source>
        <dbReference type="PROSITE" id="PS50237"/>
    </source>
</evidence>
<evidence type="ECO:0000256" key="1">
    <source>
        <dbReference type="ARBA" id="ARBA00000885"/>
    </source>
</evidence>
<feature type="compositionally biased region" description="Low complexity" evidence="7">
    <location>
        <begin position="7"/>
        <end position="61"/>
    </location>
</feature>
<feature type="region of interest" description="Disordered" evidence="7">
    <location>
        <begin position="1"/>
        <end position="257"/>
    </location>
</feature>
<gene>
    <name evidence="9" type="ORF">sscle_04g032930</name>
</gene>
<feature type="region of interest" description="Disordered" evidence="7">
    <location>
        <begin position="745"/>
        <end position="841"/>
    </location>
</feature>
<evidence type="ECO:0000256" key="7">
    <source>
        <dbReference type="SAM" id="MobiDB-lite"/>
    </source>
</evidence>
<dbReference type="PANTHER" id="PTHR45670">
    <property type="entry name" value="E3 UBIQUITIN-PROTEIN LIGASE TRIP12"/>
    <property type="match status" value="1"/>
</dbReference>
<protein>
    <recommendedName>
        <fullName evidence="3">HECT-type E3 ubiquitin transferase</fullName>
        <ecNumber evidence="3">2.3.2.26</ecNumber>
    </recommendedName>
</protein>
<dbReference type="InterPro" id="IPR057948">
    <property type="entry name" value="TPR_TRIP12_N"/>
</dbReference>
<evidence type="ECO:0000313" key="10">
    <source>
        <dbReference type="Proteomes" id="UP000177798"/>
    </source>
</evidence>
<dbReference type="GO" id="GO:0061630">
    <property type="term" value="F:ubiquitin protein ligase activity"/>
    <property type="evidence" value="ECO:0007669"/>
    <property type="project" value="UniProtKB-EC"/>
</dbReference>
<dbReference type="Gene3D" id="3.90.1750.10">
    <property type="entry name" value="Hect, E3 ligase catalytic domains"/>
    <property type="match status" value="1"/>
</dbReference>
<feature type="compositionally biased region" description="Polar residues" evidence="7">
    <location>
        <begin position="821"/>
        <end position="831"/>
    </location>
</feature>
<feature type="compositionally biased region" description="Polar residues" evidence="7">
    <location>
        <begin position="1343"/>
        <end position="1358"/>
    </location>
</feature>
<feature type="region of interest" description="Disordered" evidence="7">
    <location>
        <begin position="1225"/>
        <end position="1272"/>
    </location>
</feature>
<dbReference type="Gene3D" id="3.30.2410.10">
    <property type="entry name" value="Hect, E3 ligase catalytic domain"/>
    <property type="match status" value="1"/>
</dbReference>
<dbReference type="PANTHER" id="PTHR45670:SF1">
    <property type="entry name" value="E3 UBIQUITIN-PROTEIN LIGASE HECTD1"/>
    <property type="match status" value="1"/>
</dbReference>
<evidence type="ECO:0000256" key="2">
    <source>
        <dbReference type="ARBA" id="ARBA00006331"/>
    </source>
</evidence>
<dbReference type="SMART" id="SM00119">
    <property type="entry name" value="HECTc"/>
    <property type="match status" value="1"/>
</dbReference>
<reference evidence="10" key="1">
    <citation type="journal article" date="2017" name="Genome Biol. Evol.">
        <title>The complete genome sequence of the phytopathogenic fungus Sclerotinia sclerotiorum reveals insights into the genome architecture of broad host range pathogens.</title>
        <authorList>
            <person name="Derbyshire M."/>
            <person name="Denton-Giles M."/>
            <person name="Hegedus D."/>
            <person name="Seifbarghy S."/>
            <person name="Rollins J."/>
            <person name="van Kan J."/>
            <person name="Seidl M.F."/>
            <person name="Faino L."/>
            <person name="Mbengue M."/>
            <person name="Navaud O."/>
            <person name="Raffaele S."/>
            <person name="Hammond-Kosack K."/>
            <person name="Heard S."/>
            <person name="Oliver R."/>
        </authorList>
    </citation>
    <scope>NUCLEOTIDE SEQUENCE [LARGE SCALE GENOMIC DNA]</scope>
    <source>
        <strain evidence="10">ATCC 18683 / 1980 / Ss-1</strain>
    </source>
</reference>
<dbReference type="CDD" id="cd00078">
    <property type="entry name" value="HECTc"/>
    <property type="match status" value="1"/>
</dbReference>
<dbReference type="OrthoDB" id="423283at2759"/>
<proteinExistence type="inferred from homology"/>
<evidence type="ECO:0000256" key="4">
    <source>
        <dbReference type="ARBA" id="ARBA00022679"/>
    </source>
</evidence>
<feature type="compositionally biased region" description="Basic residues" evidence="7">
    <location>
        <begin position="159"/>
        <end position="168"/>
    </location>
</feature>
<feature type="compositionally biased region" description="Polar residues" evidence="7">
    <location>
        <begin position="1131"/>
        <end position="1140"/>
    </location>
</feature>
<sequence>MAKEISRSLSTATSISSSSSFTPRITRSSARQAASSLESSAGSSATASSAAAAPPSRSSAPSRKRKATVRESSPALEPEPTKATPSKRPKRQKVSEPEAPTPAPASAASSRRKNAKAPAVMSSHRKVKIDMERGLVSNNTHSDSAGPSNEPSNPIASSSRRKSNRNNKKGGSDATTSTPSSSKKSKKSAVADKDGDTAMNDADEKAPPHPLDDDDASDDNDDDEIPRDYDGGDDEDDDPFGGFGGPGGPPHGLSSTLRALSGMMSGVSSRLREILSQLKQKDEPSVQLIALQELSEILLVSTEDNLSGHFSPDAFVKELVALMQPSEFEFGEGNPEMMLLACRCIANLMEALPASTANVVYGGAVPVLCQRILEFAYIDLAEQALSTLEKISIEYPASIVREGGLTGCLNNLDFHDTNAQRTAVTTAANCCRNIPEDSFNVVKDVMPSLLNVFNSNDQKVVEQGSLCVTRIVESFRYHSSKLEELVSTDLLRVILRLLLPGSTNLIGANIHTQFLRVLAFTAKASPKLSAELFKMNVVETLYQILTGVSPPSATEDAASKIDSVVIMQALIHRPREQVIETLNVICELLPGIPRGGNSMFDDEIDIELPSAATNASSGSRKKSANETRIELLEGCKEEVKRFAIILFPTLTDAFSSTVNLHVRQKVLNAQLRMLSNLDKDILMEALKSVPYASFLAAILSQQDHPSLVVSALQATELLLVRLEDIYRYQFYREGVIAEITKLATPEETKTENKPPSTATIESTPASAQASAEPKISEKAGQNGEARNEDHVSSDEDNENNEDENENEVGHNDDMPDDVTASPVSSRGSTMSLDGPHRHAPSDLKSMMKIIAVRAQKFLDVHETEKNSKAMKKKATKILTSLQSLASDIRNYYLRQGPGSGVELFGTLASYFDGDVLQSVTSAELLNSEIVQVLLEVFNNPDEQLANDARSAFLEVFMGHTLAKKSNSGSDTPATPFGLLIHKLQDLLSRSEHFEVVTVHSNSFDGNRSSAASMLAKQIRLKLVADEDSEIPRSYRNIMVSIHAIATFKALDDYLRPRISLSDRPRPPRARDGLSGALAALAAAGLPNPYAGIPNAQARLAAAAAAANPTASTPRTSRRAKAKSGPVPTPASADQSASNTPVEKPARRSSRRQGAQTDPPIPPPPMQEEDALASALECADERQMSEEDDLEDSAALDTIVGDLEEDMEEDSPVDPTAVNLEVAAGGKVTARKEDGTRVATPSQSLPSTSRSSSALQAAAAQAASSTPTTSSRPMSYAAAIQAVPSDWHIEFSLDGKVIANETTIYRAVHTMANTAEDYSNRSVWSAIHPIKFKRVPGPPPPEPSSLSQASEISTETTASGIPASLDKHPATSSILRLLNILHALNANLDDVLADNKDALKLNAEPLSQFVNTKLTAKLNRQLEEPLIVASNCLPTWSEDLARLYPFLFPFETRHLFLQSTSFGYARSMTRWQNAQSADESRRDRHRDERPFLGRLQRQKVRISRSKILESALKVMELYGASQSILEVEYFEEVGTGLGPTLEFYSTVSKEFSKKKLKLWRENDNDADEYAFGARGLFPAPMSEEQSLNENGKRILHLFKMLGKFVSRSMIDSRIIDVSFNPTFFRIGDESNPVTPSLGAVKTVDPQLAKSLKMIKKFSVAKKAIAEDSTLTATQKVLATEALEIDGAKIEDLSLDFTLPGYDIDLLPNGSSIPVTIDNVDLYLEKVIDMTLGSGVQRQVDAFRAGFTQVFPYSALRAFTPDELVMLFGRIEEDWSLETLTDSIKADHGFHMDSKSVKNLLQTMSELTLPERRDFLQFTTGSPKLPIGGFKSLTPMFTVVCKPSEPPYSSDDYLPSVMTCVNYLKLPDYTDLDVMRRRMNTAIREGQGAFHLS</sequence>
<dbReference type="InterPro" id="IPR045322">
    <property type="entry name" value="HECTD1/TRIP12-like"/>
</dbReference>
<dbReference type="InterPro" id="IPR000569">
    <property type="entry name" value="HECT_dom"/>
</dbReference>
<feature type="region of interest" description="Disordered" evidence="7">
    <location>
        <begin position="1334"/>
        <end position="1362"/>
    </location>
</feature>
<feature type="compositionally biased region" description="Polar residues" evidence="7">
    <location>
        <begin position="753"/>
        <end position="769"/>
    </location>
</feature>
<comment type="catalytic activity">
    <reaction evidence="1">
        <text>S-ubiquitinyl-[E2 ubiquitin-conjugating enzyme]-L-cysteine + [acceptor protein]-L-lysine = [E2 ubiquitin-conjugating enzyme]-L-cysteine + N(6)-ubiquitinyl-[acceptor protein]-L-lysine.</text>
        <dbReference type="EC" id="2.3.2.26"/>
    </reaction>
</comment>
<feature type="compositionally biased region" description="Low complexity" evidence="7">
    <location>
        <begin position="1239"/>
        <end position="1272"/>
    </location>
</feature>
<name>A0A1D9Q1V1_SCLS1</name>